<proteinExistence type="predicted"/>
<feature type="transmembrane region" description="Helical" evidence="1">
    <location>
        <begin position="412"/>
        <end position="436"/>
    </location>
</feature>
<feature type="transmembrane region" description="Helical" evidence="1">
    <location>
        <begin position="333"/>
        <end position="354"/>
    </location>
</feature>
<reference evidence="2" key="1">
    <citation type="submission" date="2019-08" db="EMBL/GenBank/DDBJ databases">
        <title>The improved chromosome-level genome for the pearl oyster Pinctada fucata martensii using PacBio sequencing and Hi-C.</title>
        <authorList>
            <person name="Zheng Z."/>
        </authorList>
    </citation>
    <scope>NUCLEOTIDE SEQUENCE</scope>
    <source>
        <strain evidence="2">ZZ-2019</strain>
        <tissue evidence="2">Adductor muscle</tissue>
    </source>
</reference>
<feature type="transmembrane region" description="Helical" evidence="1">
    <location>
        <begin position="39"/>
        <end position="59"/>
    </location>
</feature>
<evidence type="ECO:0000256" key="1">
    <source>
        <dbReference type="SAM" id="Phobius"/>
    </source>
</evidence>
<feature type="transmembrane region" description="Helical" evidence="1">
    <location>
        <begin position="610"/>
        <end position="627"/>
    </location>
</feature>
<name>A0AA88YJK7_PINIB</name>
<sequence length="754" mass="86595">MKIRSTDENEAEFYYECCHEGEAGEIVCAELAKGFLMEVLIFIILFLNIAAILFAPMIIPNSCFKDKYNKVTFTHKLSEPMTLVVRKRAIVRQAEMGPNVVNKNSIIRDERRMPNFEEILNSFEDDASYRLQISKLRIRVKAEKILSKGELPVGILSSLYSSFVLCNLRNKQSLKPFCNKRIVPFLRVKFFTFFRSMMALVFAVIIASPWIIRVLVYYLYEEADVSDRKELASKYGLTDRFNGHILRFFTPLHTFFLMCYIVLVLDAIILGVVSKEVSKTLKYIMRECLRDMGNTSRARALGWCLKLLLQPLTQCGLCGLIILPLYWVIALPLAMAMIAFFMLPAINMFVRLIINFGMFCGLQDISYRPWSGCNTTLYDRLCEFLDFHYLFKNERIRRPEDTISRGDRSIQLAAGFFSLVSLVSFSFLASECIIFIVEYTVYSIIGLILNADFTLQYLTVVLMICLYARDCFTTVTKKYAAYNSTLHEAVVDRIEKKLMEHNDENNAYLLPTKKNENPRLLELVIENDKLKWKSWQVIAFYDENDKFYISEEFFNQAVNLENCECPGPLSGNLINATAKLLVIILFLLFVALTVMAFGHKYEISGFNQTIATVITGFIPFALTNFLFKSNNICAIDKDDAHFNIQLDRKIRDFSQTWRVLDFDVDSYTKVSDTHQSCHNDSAHAKDDTSDSLAGNENVTEKISMADLHTACVTKVDNASAVQRFDGIKVNNEEELLINTTDTIFYYILIDCCGY</sequence>
<feature type="transmembrane region" description="Helical" evidence="1">
    <location>
        <begin position="580"/>
        <end position="598"/>
    </location>
</feature>
<comment type="caution">
    <text evidence="2">The sequence shown here is derived from an EMBL/GenBank/DDBJ whole genome shotgun (WGS) entry which is preliminary data.</text>
</comment>
<feature type="transmembrane region" description="Helical" evidence="1">
    <location>
        <begin position="307"/>
        <end position="327"/>
    </location>
</feature>
<accession>A0AA88YJK7</accession>
<protein>
    <submittedName>
        <fullName evidence="2">Uncharacterized protein</fullName>
    </submittedName>
</protein>
<evidence type="ECO:0000313" key="2">
    <source>
        <dbReference type="EMBL" id="KAK3102896.1"/>
    </source>
</evidence>
<evidence type="ECO:0000313" key="3">
    <source>
        <dbReference type="Proteomes" id="UP001186944"/>
    </source>
</evidence>
<keyword evidence="1" id="KW-0472">Membrane</keyword>
<organism evidence="2 3">
    <name type="scientific">Pinctada imbricata</name>
    <name type="common">Atlantic pearl-oyster</name>
    <name type="synonym">Pinctada martensii</name>
    <dbReference type="NCBI Taxonomy" id="66713"/>
    <lineage>
        <taxon>Eukaryota</taxon>
        <taxon>Metazoa</taxon>
        <taxon>Spiralia</taxon>
        <taxon>Lophotrochozoa</taxon>
        <taxon>Mollusca</taxon>
        <taxon>Bivalvia</taxon>
        <taxon>Autobranchia</taxon>
        <taxon>Pteriomorphia</taxon>
        <taxon>Pterioida</taxon>
        <taxon>Pterioidea</taxon>
        <taxon>Pteriidae</taxon>
        <taxon>Pinctada</taxon>
    </lineage>
</organism>
<keyword evidence="1" id="KW-1133">Transmembrane helix</keyword>
<keyword evidence="3" id="KW-1185">Reference proteome</keyword>
<dbReference type="AlphaFoldDB" id="A0AA88YJK7"/>
<dbReference type="EMBL" id="VSWD01000005">
    <property type="protein sequence ID" value="KAK3102896.1"/>
    <property type="molecule type" value="Genomic_DNA"/>
</dbReference>
<dbReference type="Proteomes" id="UP001186944">
    <property type="component" value="Unassembled WGS sequence"/>
</dbReference>
<feature type="transmembrane region" description="Helical" evidence="1">
    <location>
        <begin position="197"/>
        <end position="220"/>
    </location>
</feature>
<feature type="transmembrane region" description="Helical" evidence="1">
    <location>
        <begin position="252"/>
        <end position="273"/>
    </location>
</feature>
<feature type="transmembrane region" description="Helical" evidence="1">
    <location>
        <begin position="442"/>
        <end position="468"/>
    </location>
</feature>
<gene>
    <name evidence="2" type="ORF">FSP39_014770</name>
</gene>
<keyword evidence="1" id="KW-0812">Transmembrane</keyword>